<feature type="non-terminal residue" evidence="1">
    <location>
        <position position="74"/>
    </location>
</feature>
<evidence type="ECO:0000313" key="2">
    <source>
        <dbReference type="Proteomes" id="UP001162483"/>
    </source>
</evidence>
<organism evidence="1 2">
    <name type="scientific">Staurois parvus</name>
    <dbReference type="NCBI Taxonomy" id="386267"/>
    <lineage>
        <taxon>Eukaryota</taxon>
        <taxon>Metazoa</taxon>
        <taxon>Chordata</taxon>
        <taxon>Craniata</taxon>
        <taxon>Vertebrata</taxon>
        <taxon>Euteleostomi</taxon>
        <taxon>Amphibia</taxon>
        <taxon>Batrachia</taxon>
        <taxon>Anura</taxon>
        <taxon>Neobatrachia</taxon>
        <taxon>Ranoidea</taxon>
        <taxon>Ranidae</taxon>
        <taxon>Staurois</taxon>
    </lineage>
</organism>
<protein>
    <submittedName>
        <fullName evidence="1">Uncharacterized protein</fullName>
    </submittedName>
</protein>
<dbReference type="Proteomes" id="UP001162483">
    <property type="component" value="Unassembled WGS sequence"/>
</dbReference>
<comment type="caution">
    <text evidence="1">The sequence shown here is derived from an EMBL/GenBank/DDBJ whole genome shotgun (WGS) entry which is preliminary data.</text>
</comment>
<keyword evidence="2" id="KW-1185">Reference proteome</keyword>
<gene>
    <name evidence="1" type="ORF">SPARVUS_LOCUS8974969</name>
</gene>
<accession>A0ABN9E1M4</accession>
<evidence type="ECO:0000313" key="1">
    <source>
        <dbReference type="EMBL" id="CAI9578786.1"/>
    </source>
</evidence>
<dbReference type="EMBL" id="CATNWA010015035">
    <property type="protein sequence ID" value="CAI9578786.1"/>
    <property type="molecule type" value="Genomic_DNA"/>
</dbReference>
<name>A0ABN9E1M4_9NEOB</name>
<sequence length="74" mass="7664">MGGFAPPVDLVSLPLPQWGDFPPVVVGVSAPPTMGRFPPSSWCLCPSHNGGDFLAVVGVSAPPTMGRFPPSSWC</sequence>
<proteinExistence type="predicted"/>
<reference evidence="1" key="1">
    <citation type="submission" date="2023-05" db="EMBL/GenBank/DDBJ databases">
        <authorList>
            <person name="Stuckert A."/>
        </authorList>
    </citation>
    <scope>NUCLEOTIDE SEQUENCE</scope>
</reference>